<dbReference type="GO" id="GO:0045259">
    <property type="term" value="C:proton-transporting ATP synthase complex"/>
    <property type="evidence" value="ECO:0007669"/>
    <property type="project" value="UniProtKB-KW"/>
</dbReference>
<evidence type="ECO:0000313" key="14">
    <source>
        <dbReference type="EMBL" id="ASM82803.1"/>
    </source>
</evidence>
<keyword evidence="6 12" id="KW-0812">Transmembrane</keyword>
<proteinExistence type="inferred from homology"/>
<evidence type="ECO:0000256" key="7">
    <source>
        <dbReference type="ARBA" id="ARBA00022781"/>
    </source>
</evidence>
<protein>
    <recommendedName>
        <fullName evidence="12">ATP synthase complex subunit 8</fullName>
    </recommendedName>
</protein>
<evidence type="ECO:0000256" key="13">
    <source>
        <dbReference type="SAM" id="Phobius"/>
    </source>
</evidence>
<comment type="similarity">
    <text evidence="2 12">Belongs to the ATPase protein 8 family.</text>
</comment>
<sequence length="53" mass="6426">MPQMAPISWFLLFLIFSGSLLMFNFLNYFSFLPSFTTLEAQQKIEQKPFNWKW</sequence>
<name>A0A678PAK0_9NEOP</name>
<reference evidence="14" key="1">
    <citation type="submission" date="2016-04" db="EMBL/GenBank/DDBJ databases">
        <title>The complete mitochondrial genomes of Neoperla sp.</title>
        <authorList>
            <person name="Song F."/>
            <person name="Liu Y.Q."/>
            <person name="Jiang P."/>
            <person name="Li H."/>
            <person name="Cai W.Z."/>
        </authorList>
    </citation>
    <scope>NUCLEOTIDE SEQUENCE</scope>
</reference>
<evidence type="ECO:0000256" key="9">
    <source>
        <dbReference type="ARBA" id="ARBA00023065"/>
    </source>
</evidence>
<keyword evidence="9 12" id="KW-0406">Ion transport</keyword>
<gene>
    <name evidence="14" type="primary">ATP8</name>
</gene>
<evidence type="ECO:0000256" key="2">
    <source>
        <dbReference type="ARBA" id="ARBA00008892"/>
    </source>
</evidence>
<accession>A0A678PAK0</accession>
<evidence type="ECO:0000256" key="6">
    <source>
        <dbReference type="ARBA" id="ARBA00022692"/>
    </source>
</evidence>
<evidence type="ECO:0000256" key="10">
    <source>
        <dbReference type="ARBA" id="ARBA00023128"/>
    </source>
</evidence>
<geneLocation type="mitochondrion" evidence="14"/>
<dbReference type="EMBL" id="KX091859">
    <property type="protein sequence ID" value="ASM82803.1"/>
    <property type="molecule type" value="Genomic_DNA"/>
</dbReference>
<dbReference type="GO" id="GO:0015986">
    <property type="term" value="P:proton motive force-driven ATP synthesis"/>
    <property type="evidence" value="ECO:0007669"/>
    <property type="project" value="InterPro"/>
</dbReference>
<dbReference type="GO" id="GO:0031966">
    <property type="term" value="C:mitochondrial membrane"/>
    <property type="evidence" value="ECO:0007669"/>
    <property type="project" value="UniProtKB-SubCell"/>
</dbReference>
<keyword evidence="7 12" id="KW-0375">Hydrogen ion transport</keyword>
<feature type="transmembrane region" description="Helical" evidence="13">
    <location>
        <begin position="7"/>
        <end position="29"/>
    </location>
</feature>
<evidence type="ECO:0000256" key="5">
    <source>
        <dbReference type="ARBA" id="ARBA00022547"/>
    </source>
</evidence>
<evidence type="ECO:0000256" key="1">
    <source>
        <dbReference type="ARBA" id="ARBA00004304"/>
    </source>
</evidence>
<keyword evidence="5 12" id="KW-0138">CF(0)</keyword>
<keyword evidence="4 12" id="KW-0813">Transport</keyword>
<keyword evidence="8 13" id="KW-1133">Transmembrane helix</keyword>
<dbReference type="InterPro" id="IPR001421">
    <property type="entry name" value="ATP8_metazoa"/>
</dbReference>
<keyword evidence="10 12" id="KW-0496">Mitochondrion</keyword>
<evidence type="ECO:0000256" key="8">
    <source>
        <dbReference type="ARBA" id="ARBA00022989"/>
    </source>
</evidence>
<evidence type="ECO:0000256" key="4">
    <source>
        <dbReference type="ARBA" id="ARBA00022448"/>
    </source>
</evidence>
<comment type="subcellular location">
    <subcellularLocation>
        <location evidence="1 12">Mitochondrion membrane</location>
        <topology evidence="1 12">Single-pass membrane protein</topology>
    </subcellularLocation>
</comment>
<dbReference type="AlphaFoldDB" id="A0A678PAK0"/>
<organism evidence="14">
    <name type="scientific">Neoperla sp. FS-2017</name>
    <dbReference type="NCBI Taxonomy" id="2021305"/>
    <lineage>
        <taxon>Eukaryota</taxon>
        <taxon>Metazoa</taxon>
        <taxon>Ecdysozoa</taxon>
        <taxon>Arthropoda</taxon>
        <taxon>Hexapoda</taxon>
        <taxon>Insecta</taxon>
        <taxon>Pterygota</taxon>
        <taxon>Neoptera</taxon>
        <taxon>Polyneoptera</taxon>
        <taxon>Plecoptera</taxon>
        <taxon>Perloidea</taxon>
        <taxon>Perlidae</taxon>
        <taxon>Neoperla</taxon>
    </lineage>
</organism>
<keyword evidence="11 13" id="KW-0472">Membrane</keyword>
<dbReference type="Pfam" id="PF00895">
    <property type="entry name" value="ATP-synt_8"/>
    <property type="match status" value="1"/>
</dbReference>
<evidence type="ECO:0000256" key="11">
    <source>
        <dbReference type="ARBA" id="ARBA00023136"/>
    </source>
</evidence>
<comment type="subunit">
    <text evidence="3">F-type ATPases have 2 components, CF(1) - the catalytic core - and CF(0) - the membrane proton channel.</text>
</comment>
<evidence type="ECO:0000256" key="3">
    <source>
        <dbReference type="ARBA" id="ARBA00011291"/>
    </source>
</evidence>
<evidence type="ECO:0000256" key="12">
    <source>
        <dbReference type="RuleBase" id="RU003661"/>
    </source>
</evidence>
<dbReference type="GO" id="GO:0015078">
    <property type="term" value="F:proton transmembrane transporter activity"/>
    <property type="evidence" value="ECO:0007669"/>
    <property type="project" value="InterPro"/>
</dbReference>